<evidence type="ECO:0000256" key="2">
    <source>
        <dbReference type="SAM" id="MobiDB-lite"/>
    </source>
</evidence>
<dbReference type="GO" id="GO:0006508">
    <property type="term" value="P:proteolysis"/>
    <property type="evidence" value="ECO:0007669"/>
    <property type="project" value="InterPro"/>
</dbReference>
<feature type="region of interest" description="Disordered" evidence="2">
    <location>
        <begin position="117"/>
        <end position="137"/>
    </location>
</feature>
<comment type="caution">
    <text evidence="6">The sequence shown here is derived from an EMBL/GenBank/DDBJ whole genome shotgun (WGS) entry which is preliminary data.</text>
</comment>
<name>A0A916ZKN1_9FLAO</name>
<keyword evidence="1 6" id="KW-0378">Hydrolase</keyword>
<gene>
    <name evidence="6" type="ORF">GCM10010831_00340</name>
</gene>
<feature type="domain" description="Dienelactone hydrolase" evidence="4">
    <location>
        <begin position="381"/>
        <end position="449"/>
    </location>
</feature>
<dbReference type="Gene3D" id="3.40.50.1820">
    <property type="entry name" value="alpha/beta hydrolase"/>
    <property type="match status" value="1"/>
</dbReference>
<evidence type="ECO:0000313" key="6">
    <source>
        <dbReference type="EMBL" id="GGE02530.1"/>
    </source>
</evidence>
<feature type="signal peptide" evidence="3">
    <location>
        <begin position="1"/>
        <end position="21"/>
    </location>
</feature>
<dbReference type="Proteomes" id="UP000599688">
    <property type="component" value="Unassembled WGS sequence"/>
</dbReference>
<dbReference type="InterPro" id="IPR053145">
    <property type="entry name" value="AB_hydrolase_Est10"/>
</dbReference>
<evidence type="ECO:0000259" key="4">
    <source>
        <dbReference type="Pfam" id="PF01738"/>
    </source>
</evidence>
<dbReference type="Pfam" id="PF01738">
    <property type="entry name" value="DLH"/>
    <property type="match status" value="1"/>
</dbReference>
<dbReference type="PANTHER" id="PTHR43265">
    <property type="entry name" value="ESTERASE ESTD"/>
    <property type="match status" value="1"/>
</dbReference>
<accession>A0A916ZKN1</accession>
<organism evidence="6 7">
    <name type="scientific">Psychroflexus salis</name>
    <dbReference type="NCBI Taxonomy" id="1526574"/>
    <lineage>
        <taxon>Bacteria</taxon>
        <taxon>Pseudomonadati</taxon>
        <taxon>Bacteroidota</taxon>
        <taxon>Flavobacteriia</taxon>
        <taxon>Flavobacteriales</taxon>
        <taxon>Flavobacteriaceae</taxon>
        <taxon>Psychroflexus</taxon>
    </lineage>
</organism>
<dbReference type="EMBL" id="BMGL01000001">
    <property type="protein sequence ID" value="GGE02530.1"/>
    <property type="molecule type" value="Genomic_DNA"/>
</dbReference>
<sequence length="469" mass="52868">MKLRIRLFLLFSIVYTTSLFAQIEGTWYANLNAAGINIPLVFNFEKTSNNKWNGTLDSPNQQMFDLQLDLVQFKNDSLQLKANALGIYYKGKKNSKAINGVFKQGMFKAELALTREQKKPEEKKLNRPQEPKPPFPYTEETIQFLNKKDSITLAGTLTYPKNKSNYPIVVMISGSGAQDRNSEILGHKPFWVAADYLTRNGIGVLRFDDRGTAESEGDFSKATSLDFMEDAYAAVQFLKDDLRFKHTAIGLYGHSEGGMIAPLLANTYTNKVDFLVLLAAPAVAITDLMLKQQELVSLASGIDDEEIKINAKINSGAYQLITQFEATENSSLQNELQNYFTKVTEEYPQIGASMGLSNQRYIISMVSAYTNPWMVYFLKYKPKEHLKNLKLPVLALFAENDLQVSAQENSTKMKELILGKNPKNEVKTFSNKNHLFQNSETGNIAEYAEIEETISTEVLQKIASWVKSL</sequence>
<reference evidence="6 7" key="1">
    <citation type="journal article" date="2014" name="Int. J. Syst. Evol. Microbiol.">
        <title>Complete genome sequence of Corynebacterium casei LMG S-19264T (=DSM 44701T), isolated from a smear-ripened cheese.</title>
        <authorList>
            <consortium name="US DOE Joint Genome Institute (JGI-PGF)"/>
            <person name="Walter F."/>
            <person name="Albersmeier A."/>
            <person name="Kalinowski J."/>
            <person name="Ruckert C."/>
        </authorList>
    </citation>
    <scope>NUCLEOTIDE SEQUENCE [LARGE SCALE GENOMIC DNA]</scope>
    <source>
        <strain evidence="6 7">CGMCC 1.12925</strain>
    </source>
</reference>
<dbReference type="AlphaFoldDB" id="A0A916ZKN1"/>
<feature type="compositionally biased region" description="Basic and acidic residues" evidence="2">
    <location>
        <begin position="117"/>
        <end position="130"/>
    </location>
</feature>
<dbReference type="InterPro" id="IPR029058">
    <property type="entry name" value="AB_hydrolase_fold"/>
</dbReference>
<feature type="chain" id="PRO_5037410828" evidence="3">
    <location>
        <begin position="22"/>
        <end position="469"/>
    </location>
</feature>
<keyword evidence="3" id="KW-0732">Signal</keyword>
<dbReference type="PANTHER" id="PTHR43265:SF1">
    <property type="entry name" value="ESTERASE ESTD"/>
    <property type="match status" value="1"/>
</dbReference>
<protein>
    <submittedName>
        <fullName evidence="6">Alpha/beta hydrolase</fullName>
    </submittedName>
</protein>
<dbReference type="Pfam" id="PF12146">
    <property type="entry name" value="Hydrolase_4"/>
    <property type="match status" value="1"/>
</dbReference>
<dbReference type="InterPro" id="IPR022742">
    <property type="entry name" value="Hydrolase_4"/>
</dbReference>
<dbReference type="PROSITE" id="PS00708">
    <property type="entry name" value="PRO_ENDOPEP_SER"/>
    <property type="match status" value="1"/>
</dbReference>
<keyword evidence="7" id="KW-1185">Reference proteome</keyword>
<dbReference type="GO" id="GO:0004252">
    <property type="term" value="F:serine-type endopeptidase activity"/>
    <property type="evidence" value="ECO:0007669"/>
    <property type="project" value="InterPro"/>
</dbReference>
<evidence type="ECO:0000256" key="1">
    <source>
        <dbReference type="ARBA" id="ARBA00022801"/>
    </source>
</evidence>
<feature type="domain" description="Serine aminopeptidase S33" evidence="5">
    <location>
        <begin position="194"/>
        <end position="289"/>
    </location>
</feature>
<dbReference type="GO" id="GO:0052689">
    <property type="term" value="F:carboxylic ester hydrolase activity"/>
    <property type="evidence" value="ECO:0007669"/>
    <property type="project" value="TreeGrafter"/>
</dbReference>
<dbReference type="SUPFAM" id="SSF53474">
    <property type="entry name" value="alpha/beta-Hydrolases"/>
    <property type="match status" value="1"/>
</dbReference>
<dbReference type="RefSeq" id="WP_188404735.1">
    <property type="nucleotide sequence ID" value="NZ_BMGL01000001.1"/>
</dbReference>
<dbReference type="InterPro" id="IPR002471">
    <property type="entry name" value="Pept_S9_AS"/>
</dbReference>
<evidence type="ECO:0000259" key="5">
    <source>
        <dbReference type="Pfam" id="PF12146"/>
    </source>
</evidence>
<proteinExistence type="predicted"/>
<evidence type="ECO:0000256" key="3">
    <source>
        <dbReference type="SAM" id="SignalP"/>
    </source>
</evidence>
<evidence type="ECO:0000313" key="7">
    <source>
        <dbReference type="Proteomes" id="UP000599688"/>
    </source>
</evidence>
<dbReference type="InterPro" id="IPR002925">
    <property type="entry name" value="Dienelactn_hydro"/>
</dbReference>